<dbReference type="RefSeq" id="WP_012111943.1">
    <property type="nucleotide sequence ID" value="NC_009719.1"/>
</dbReference>
<accession>A7HXI9</accession>
<evidence type="ECO:0000256" key="1">
    <source>
        <dbReference type="ARBA" id="ARBA00023015"/>
    </source>
</evidence>
<feature type="domain" description="HTH araC/xylS-type" evidence="3">
    <location>
        <begin position="191"/>
        <end position="289"/>
    </location>
</feature>
<keyword evidence="2" id="KW-0804">Transcription</keyword>
<keyword evidence="1" id="KW-0805">Transcription regulation</keyword>
<protein>
    <submittedName>
        <fullName evidence="4">AraC-type transcriptional regulator domain protein</fullName>
    </submittedName>
</protein>
<evidence type="ECO:0000259" key="3">
    <source>
        <dbReference type="PROSITE" id="PS01124"/>
    </source>
</evidence>
<dbReference type="eggNOG" id="COG2207">
    <property type="taxonomic scope" value="Bacteria"/>
</dbReference>
<dbReference type="GO" id="GO:0003700">
    <property type="term" value="F:DNA-binding transcription factor activity"/>
    <property type="evidence" value="ECO:0007669"/>
    <property type="project" value="InterPro"/>
</dbReference>
<dbReference type="OrthoDB" id="9802263at2"/>
<dbReference type="InterPro" id="IPR009594">
    <property type="entry name" value="Tscrpt_reg_HTH_AraC_N"/>
</dbReference>
<evidence type="ECO:0000313" key="5">
    <source>
        <dbReference type="Proteomes" id="UP000006377"/>
    </source>
</evidence>
<dbReference type="SUPFAM" id="SSF46689">
    <property type="entry name" value="Homeodomain-like"/>
    <property type="match status" value="2"/>
</dbReference>
<evidence type="ECO:0000313" key="4">
    <source>
        <dbReference type="EMBL" id="ABS64622.1"/>
    </source>
</evidence>
<proteinExistence type="predicted"/>
<organism evidence="4 5">
    <name type="scientific">Parvibaculum lavamentivorans (strain DS-1 / DSM 13023 / NCIMB 13966)</name>
    <dbReference type="NCBI Taxonomy" id="402881"/>
    <lineage>
        <taxon>Bacteria</taxon>
        <taxon>Pseudomonadati</taxon>
        <taxon>Pseudomonadota</taxon>
        <taxon>Alphaproteobacteria</taxon>
        <taxon>Hyphomicrobiales</taxon>
        <taxon>Parvibaculaceae</taxon>
        <taxon>Parvibaculum</taxon>
    </lineage>
</organism>
<name>A7HXI9_PARL1</name>
<dbReference type="SMART" id="SM00342">
    <property type="entry name" value="HTH_ARAC"/>
    <property type="match status" value="1"/>
</dbReference>
<dbReference type="InterPro" id="IPR018060">
    <property type="entry name" value="HTH_AraC"/>
</dbReference>
<sequence>MDRLSELASLIDRYAPEHGSAPTALPRLHLARMEKPTDPMHILQEPALCIAAQGRKQMILGDRLYSYEPSHYLLVSADLPVVGCVMEASPEKPYLGMRLDLSPAALAALMLEMDGNGKASDAPGSGILMSPLTEPLLDAAIRLVRLLDDPASAPILAPLIEREIHYRLLIGDQAIRLRQIALADSKFNQVNRAISWIKQNYARPFRIETVAAEARMSPSSLHEHFKAVTAMSPLQYQKQIRLQEARRLIVGEAVDAATAAHRVGYDSPSQFSREYNRLFGAPPIRDAERLRAAPEASAAV</sequence>
<dbReference type="HOGENOM" id="CLU_000445_100_0_5"/>
<dbReference type="KEGG" id="pla:Plav_3015"/>
<dbReference type="GO" id="GO:0043565">
    <property type="term" value="F:sequence-specific DNA binding"/>
    <property type="evidence" value="ECO:0007669"/>
    <property type="project" value="InterPro"/>
</dbReference>
<dbReference type="Pfam" id="PF12833">
    <property type="entry name" value="HTH_18"/>
    <property type="match status" value="1"/>
</dbReference>
<reference evidence="4 5" key="1">
    <citation type="journal article" date="2011" name="Stand. Genomic Sci.">
        <title>Complete genome sequence of Parvibaculum lavamentivorans type strain (DS-1(T)).</title>
        <authorList>
            <person name="Schleheck D."/>
            <person name="Weiss M."/>
            <person name="Pitluck S."/>
            <person name="Bruce D."/>
            <person name="Land M.L."/>
            <person name="Han S."/>
            <person name="Saunders E."/>
            <person name="Tapia R."/>
            <person name="Detter C."/>
            <person name="Brettin T."/>
            <person name="Han J."/>
            <person name="Woyke T."/>
            <person name="Goodwin L."/>
            <person name="Pennacchio L."/>
            <person name="Nolan M."/>
            <person name="Cook A.M."/>
            <person name="Kjelleberg S."/>
            <person name="Thomas T."/>
        </authorList>
    </citation>
    <scope>NUCLEOTIDE SEQUENCE [LARGE SCALE GENOMIC DNA]</scope>
    <source>
        <strain evidence="5">DS-1 / DSM 13023 / NCIMB 13966</strain>
    </source>
</reference>
<keyword evidence="5" id="KW-1185">Reference proteome</keyword>
<dbReference type="Proteomes" id="UP000006377">
    <property type="component" value="Chromosome"/>
</dbReference>
<dbReference type="Pfam" id="PF06719">
    <property type="entry name" value="AraC_N"/>
    <property type="match status" value="1"/>
</dbReference>
<dbReference type="Gene3D" id="1.10.10.60">
    <property type="entry name" value="Homeodomain-like"/>
    <property type="match status" value="1"/>
</dbReference>
<dbReference type="AlphaFoldDB" id="A7HXI9"/>
<gene>
    <name evidence="4" type="ordered locus">Plav_3015</name>
</gene>
<dbReference type="PANTHER" id="PTHR43436">
    <property type="entry name" value="ARAC-FAMILY TRANSCRIPTIONAL REGULATOR"/>
    <property type="match status" value="1"/>
</dbReference>
<dbReference type="EMBL" id="CP000774">
    <property type="protein sequence ID" value="ABS64622.1"/>
    <property type="molecule type" value="Genomic_DNA"/>
</dbReference>
<dbReference type="InterPro" id="IPR009057">
    <property type="entry name" value="Homeodomain-like_sf"/>
</dbReference>
<dbReference type="PANTHER" id="PTHR43436:SF1">
    <property type="entry name" value="TRANSCRIPTIONAL REGULATORY PROTEIN"/>
    <property type="match status" value="1"/>
</dbReference>
<dbReference type="PROSITE" id="PS01124">
    <property type="entry name" value="HTH_ARAC_FAMILY_2"/>
    <property type="match status" value="1"/>
</dbReference>
<evidence type="ECO:0000256" key="2">
    <source>
        <dbReference type="ARBA" id="ARBA00023163"/>
    </source>
</evidence>